<name>A0ABV7RM55_9GAMM</name>
<evidence type="ECO:0000313" key="3">
    <source>
        <dbReference type="Proteomes" id="UP001595740"/>
    </source>
</evidence>
<dbReference type="Gene3D" id="3.40.50.1820">
    <property type="entry name" value="alpha/beta hydrolase"/>
    <property type="match status" value="1"/>
</dbReference>
<proteinExistence type="predicted"/>
<evidence type="ECO:0000313" key="2">
    <source>
        <dbReference type="EMBL" id="MFC3549822.1"/>
    </source>
</evidence>
<dbReference type="Proteomes" id="UP001595740">
    <property type="component" value="Unassembled WGS sequence"/>
</dbReference>
<dbReference type="GO" id="GO:0016787">
    <property type="term" value="F:hydrolase activity"/>
    <property type="evidence" value="ECO:0007669"/>
    <property type="project" value="UniProtKB-KW"/>
</dbReference>
<reference evidence="3" key="1">
    <citation type="journal article" date="2019" name="Int. J. Syst. Evol. Microbiol.">
        <title>The Global Catalogue of Microorganisms (GCM) 10K type strain sequencing project: providing services to taxonomists for standard genome sequencing and annotation.</title>
        <authorList>
            <consortium name="The Broad Institute Genomics Platform"/>
            <consortium name="The Broad Institute Genome Sequencing Center for Infectious Disease"/>
            <person name="Wu L."/>
            <person name="Ma J."/>
        </authorList>
    </citation>
    <scope>NUCLEOTIDE SEQUENCE [LARGE SCALE GENOMIC DNA]</scope>
    <source>
        <strain evidence="3">KCTC 42875</strain>
    </source>
</reference>
<dbReference type="RefSeq" id="WP_386757118.1">
    <property type="nucleotide sequence ID" value="NZ_JBHRXK010000001.1"/>
</dbReference>
<keyword evidence="3" id="KW-1185">Reference proteome</keyword>
<accession>A0ABV7RM55</accession>
<keyword evidence="2" id="KW-0378">Hydrolase</keyword>
<dbReference type="InterPro" id="IPR000073">
    <property type="entry name" value="AB_hydrolase_1"/>
</dbReference>
<dbReference type="Pfam" id="PF00561">
    <property type="entry name" value="Abhydrolase_1"/>
    <property type="match status" value="1"/>
</dbReference>
<sequence>MNEFVRQVGSIERADNGLGESAHRFGTGLIGVLGRPRGGASNTAARTAVILLNAGLMHRVGPFRGYVQLARALNACGFAVLRFDQSGLGDSPISPLASAERRLGEVQAAMALLQAETGAEQFVLGGICSGADDAFHLAVGDERVVGTVLLDGLAHRTAGFWLRHLWPRLLDPRRIWTALRHRGAHQPGLDDYRDFPPRALAARQMAQLVARDVRLLFIYTGGAYRYFNHRGQLAACLGKAARARQVSLQYWRDCDHTFYLRRDRLRLQQAVTAWMQAQFVEDRAGTKP</sequence>
<evidence type="ECO:0000259" key="1">
    <source>
        <dbReference type="Pfam" id="PF00561"/>
    </source>
</evidence>
<feature type="domain" description="AB hydrolase-1" evidence="1">
    <location>
        <begin position="49"/>
        <end position="153"/>
    </location>
</feature>
<dbReference type="InterPro" id="IPR029058">
    <property type="entry name" value="AB_hydrolase_fold"/>
</dbReference>
<protein>
    <submittedName>
        <fullName evidence="2">Alpha/beta fold hydrolase</fullName>
    </submittedName>
</protein>
<comment type="caution">
    <text evidence="2">The sequence shown here is derived from an EMBL/GenBank/DDBJ whole genome shotgun (WGS) entry which is preliminary data.</text>
</comment>
<gene>
    <name evidence="2" type="ORF">ACFOLC_02210</name>
</gene>
<dbReference type="SUPFAM" id="SSF53474">
    <property type="entry name" value="alpha/beta-Hydrolases"/>
    <property type="match status" value="1"/>
</dbReference>
<organism evidence="2 3">
    <name type="scientific">Lysobacter cavernae</name>
    <dbReference type="NCBI Taxonomy" id="1685901"/>
    <lineage>
        <taxon>Bacteria</taxon>
        <taxon>Pseudomonadati</taxon>
        <taxon>Pseudomonadota</taxon>
        <taxon>Gammaproteobacteria</taxon>
        <taxon>Lysobacterales</taxon>
        <taxon>Lysobacteraceae</taxon>
        <taxon>Lysobacter</taxon>
    </lineage>
</organism>
<dbReference type="EMBL" id="JBHRXK010000001">
    <property type="protein sequence ID" value="MFC3549822.1"/>
    <property type="molecule type" value="Genomic_DNA"/>
</dbReference>